<reference evidence="3 4" key="1">
    <citation type="submission" date="2020-01" db="EMBL/GenBank/DDBJ databases">
        <title>Complete genome sequence of Chitinophaga sp. H33E-04 isolated from quinoa roots.</title>
        <authorList>
            <person name="Weon H.-Y."/>
            <person name="Lee S.A."/>
        </authorList>
    </citation>
    <scope>NUCLEOTIDE SEQUENCE [LARGE SCALE GENOMIC DNA]</scope>
    <source>
        <strain evidence="3 4">H33E-04</strain>
    </source>
</reference>
<protein>
    <recommendedName>
        <fullName evidence="2">Cation-transporting P-type ATPase N-terminal domain-containing protein</fullName>
    </recommendedName>
</protein>
<dbReference type="Gene3D" id="2.70.150.10">
    <property type="entry name" value="Calcium-transporting ATPase, cytoplasmic transduction domain A"/>
    <property type="match status" value="1"/>
</dbReference>
<dbReference type="RefSeq" id="WP_162330598.1">
    <property type="nucleotide sequence ID" value="NZ_CP048113.1"/>
</dbReference>
<evidence type="ECO:0000256" key="1">
    <source>
        <dbReference type="SAM" id="Phobius"/>
    </source>
</evidence>
<dbReference type="SUPFAM" id="SSF81665">
    <property type="entry name" value="Calcium ATPase, transmembrane domain M"/>
    <property type="match status" value="1"/>
</dbReference>
<dbReference type="Proteomes" id="UP000476411">
    <property type="component" value="Chromosome"/>
</dbReference>
<gene>
    <name evidence="3" type="ORF">GWR21_04555</name>
</gene>
<dbReference type="InterPro" id="IPR023298">
    <property type="entry name" value="ATPase_P-typ_TM_dom_sf"/>
</dbReference>
<name>A0A6B9ZCQ2_9BACT</name>
<evidence type="ECO:0000259" key="2">
    <source>
        <dbReference type="SMART" id="SM00831"/>
    </source>
</evidence>
<proteinExistence type="predicted"/>
<dbReference type="Gene3D" id="1.20.1110.10">
    <property type="entry name" value="Calcium-transporting ATPase, transmembrane domain"/>
    <property type="match status" value="1"/>
</dbReference>
<evidence type="ECO:0000313" key="4">
    <source>
        <dbReference type="Proteomes" id="UP000476411"/>
    </source>
</evidence>
<evidence type="ECO:0000313" key="3">
    <source>
        <dbReference type="EMBL" id="QHS58895.1"/>
    </source>
</evidence>
<keyword evidence="1" id="KW-0472">Membrane</keyword>
<keyword evidence="1" id="KW-0812">Transmembrane</keyword>
<dbReference type="Pfam" id="PF00690">
    <property type="entry name" value="Cation_ATPase_N"/>
    <property type="match status" value="1"/>
</dbReference>
<dbReference type="AlphaFoldDB" id="A0A6B9ZCQ2"/>
<feature type="domain" description="Cation-transporting P-type ATPase N-terminal" evidence="2">
    <location>
        <begin position="9"/>
        <end position="82"/>
    </location>
</feature>
<dbReference type="InterPro" id="IPR004014">
    <property type="entry name" value="ATPase_P-typ_cation-transptr_N"/>
</dbReference>
<dbReference type="KEGG" id="chih:GWR21_04555"/>
<dbReference type="SMART" id="SM00831">
    <property type="entry name" value="Cation_ATPase_N"/>
    <property type="match status" value="1"/>
</dbReference>
<accession>A0A6B9ZCQ2</accession>
<dbReference type="PANTHER" id="PTHR42861">
    <property type="entry name" value="CALCIUM-TRANSPORTING ATPASE"/>
    <property type="match status" value="1"/>
</dbReference>
<dbReference type="EMBL" id="CP048113">
    <property type="protein sequence ID" value="QHS58895.1"/>
    <property type="molecule type" value="Genomic_DNA"/>
</dbReference>
<feature type="transmembrane region" description="Helical" evidence="1">
    <location>
        <begin position="86"/>
        <end position="102"/>
    </location>
</feature>
<keyword evidence="4" id="KW-1185">Reference proteome</keyword>
<organism evidence="3 4">
    <name type="scientific">Chitinophaga agri</name>
    <dbReference type="NCBI Taxonomy" id="2703787"/>
    <lineage>
        <taxon>Bacteria</taxon>
        <taxon>Pseudomonadati</taxon>
        <taxon>Bacteroidota</taxon>
        <taxon>Chitinophagia</taxon>
        <taxon>Chitinophagales</taxon>
        <taxon>Chitinophagaceae</taxon>
        <taxon>Chitinophaga</taxon>
    </lineage>
</organism>
<feature type="transmembrane region" description="Helical" evidence="1">
    <location>
        <begin position="62"/>
        <end position="80"/>
    </location>
</feature>
<keyword evidence="1" id="KW-1133">Transmembrane helix</keyword>
<sequence length="187" mass="20479">MSTPNRTGHLSSAPIRQLYDELTCTETGLSSPEAGRRLGQQRGLAKHETRLQRELRLLFRQFFNPLVFLLVVAVVLSALLGASSDTYIILFILLISGLLGFWQEANAGRAFDQLKKIIATRHNVLRDGKAISVDTAGIVTGDIFSCFYLSTLLQLNGSNVGFSSGSDVDTNLAVCFSVCLKWHGCLD</sequence>